<dbReference type="PANTHER" id="PTHR37507">
    <property type="entry name" value="SPORULATION PROTEIN YDCC"/>
    <property type="match status" value="1"/>
</dbReference>
<comment type="caution">
    <text evidence="2">The sequence shown here is derived from an EMBL/GenBank/DDBJ whole genome shotgun (WGS) entry which is preliminary data.</text>
</comment>
<feature type="domain" description="Uncharacterized protein TP-0789" evidence="1">
    <location>
        <begin position="64"/>
        <end position="245"/>
    </location>
</feature>
<dbReference type="Pfam" id="PF17131">
    <property type="entry name" value="LolA_like"/>
    <property type="match status" value="1"/>
</dbReference>
<organism evidence="2 3">
    <name type="scientific">Cyclobacterium qasimii</name>
    <dbReference type="NCBI Taxonomy" id="1350429"/>
    <lineage>
        <taxon>Bacteria</taxon>
        <taxon>Pseudomonadati</taxon>
        <taxon>Bacteroidota</taxon>
        <taxon>Cytophagia</taxon>
        <taxon>Cytophagales</taxon>
        <taxon>Cyclobacteriaceae</taxon>
        <taxon>Cyclobacterium</taxon>
    </lineage>
</organism>
<gene>
    <name evidence="2" type="ORF">CQA01_05970</name>
</gene>
<keyword evidence="3" id="KW-1185">Reference proteome</keyword>
<dbReference type="RefSeq" id="WP_020893355.1">
    <property type="nucleotide sequence ID" value="NZ_BJYV01000001.1"/>
</dbReference>
<reference evidence="2 3" key="1">
    <citation type="submission" date="2019-07" db="EMBL/GenBank/DDBJ databases">
        <title>Whole genome shotgun sequence of Cyclobacterium qasimii NBRC 106168.</title>
        <authorList>
            <person name="Hosoyama A."/>
            <person name="Uohara A."/>
            <person name="Ohji S."/>
            <person name="Ichikawa N."/>
        </authorList>
    </citation>
    <scope>NUCLEOTIDE SEQUENCE [LARGE SCALE GENOMIC DNA]</scope>
    <source>
        <strain evidence="2 3">NBRC 106168</strain>
    </source>
</reference>
<dbReference type="EMBL" id="BJYV01000001">
    <property type="protein sequence ID" value="GEO20063.1"/>
    <property type="molecule type" value="Genomic_DNA"/>
</dbReference>
<sequence>MKNQLIIACLLPIWTFQVKAQDAKTILERVDKNMVSKTEITESEMVIRGKRNVQTIGSKSYTEGNQKSFTEYLYPERERGTKMLKLGDRLWIYSPSTDRTIQLSGHMLRQSVMGSDLSYEDMMEDRKLSEIYEGKVQGEETLSGRKVWILELIASVEDVSYYKRMIWIDQERYIPLQEELFAKSGQLLKRTVMSEIEQIEGRWYPKKINFKDVLKGGEGTDFILKKVQFNPTIPDYIFTKASLKK</sequence>
<dbReference type="CDD" id="cd16329">
    <property type="entry name" value="LolA_like"/>
    <property type="match status" value="1"/>
</dbReference>
<accession>A0A512C778</accession>
<keyword evidence="2" id="KW-0449">Lipoprotein</keyword>
<dbReference type="InterPro" id="IPR033399">
    <property type="entry name" value="TP_0789-like"/>
</dbReference>
<dbReference type="PANTHER" id="PTHR37507:SF2">
    <property type="entry name" value="SPORULATION PROTEIN YDCC"/>
    <property type="match status" value="1"/>
</dbReference>
<evidence type="ECO:0000259" key="1">
    <source>
        <dbReference type="Pfam" id="PF17131"/>
    </source>
</evidence>
<dbReference type="Gene3D" id="2.50.20.10">
    <property type="entry name" value="Lipoprotein localisation LolA/LolB/LppX"/>
    <property type="match status" value="1"/>
</dbReference>
<evidence type="ECO:0000313" key="3">
    <source>
        <dbReference type="Proteomes" id="UP000321301"/>
    </source>
</evidence>
<dbReference type="AlphaFoldDB" id="A0A512C778"/>
<proteinExistence type="predicted"/>
<dbReference type="Proteomes" id="UP000321301">
    <property type="component" value="Unassembled WGS sequence"/>
</dbReference>
<name>A0A512C778_9BACT</name>
<protein>
    <submittedName>
        <fullName evidence="2">Outer membrane lipoprotein-sorting protein</fullName>
    </submittedName>
</protein>
<dbReference type="InterPro" id="IPR052944">
    <property type="entry name" value="Sporulation_related"/>
</dbReference>
<evidence type="ECO:0000313" key="2">
    <source>
        <dbReference type="EMBL" id="GEO20063.1"/>
    </source>
</evidence>